<evidence type="ECO:0000313" key="1">
    <source>
        <dbReference type="EMBL" id="KAK9830574.1"/>
    </source>
</evidence>
<dbReference type="Proteomes" id="UP001445335">
    <property type="component" value="Unassembled WGS sequence"/>
</dbReference>
<sequence length="338" mass="36900">MLPLDNRGRTVQAHGGGMLPWGGRFYWVGEGAKPGCTPGIFGDGCWPRELELSQDINLYSSADLFAWTFEGTLINQAGIRDMPCGGANARTHPCRMERPKILYNEGTRKFVLVFHLDSAAFTPVPGAAYSGHVGILTADEVTGPYTWVRALQPDGFGSYDMSVFQAKDGTAYLVRSIGAATSDHIGVSRMAPDYLDTSHTGVCSFGPRGEGVALFQAPDGSSDFYLLNSNQTWWDPNPPQLSRAPALCGAPWRLLEQPTTGGTADITYNSQPTFVLPYHCASGRTVLIYLGDRWNFRGPGGLTNASYVWLPLVPTEGGYQILNLKSWRLRDFCERSSA</sequence>
<organism evidence="1 2">
    <name type="scientific">Elliptochloris bilobata</name>
    <dbReference type="NCBI Taxonomy" id="381761"/>
    <lineage>
        <taxon>Eukaryota</taxon>
        <taxon>Viridiplantae</taxon>
        <taxon>Chlorophyta</taxon>
        <taxon>core chlorophytes</taxon>
        <taxon>Trebouxiophyceae</taxon>
        <taxon>Trebouxiophyceae incertae sedis</taxon>
        <taxon>Elliptochloris clade</taxon>
        <taxon>Elliptochloris</taxon>
    </lineage>
</organism>
<reference evidence="1 2" key="1">
    <citation type="journal article" date="2024" name="Nat. Commun.">
        <title>Phylogenomics reveals the evolutionary origins of lichenization in chlorophyte algae.</title>
        <authorList>
            <person name="Puginier C."/>
            <person name="Libourel C."/>
            <person name="Otte J."/>
            <person name="Skaloud P."/>
            <person name="Haon M."/>
            <person name="Grisel S."/>
            <person name="Petersen M."/>
            <person name="Berrin J.G."/>
            <person name="Delaux P.M."/>
            <person name="Dal Grande F."/>
            <person name="Keller J."/>
        </authorList>
    </citation>
    <scope>NUCLEOTIDE SEQUENCE [LARGE SCALE GENOMIC DNA]</scope>
    <source>
        <strain evidence="1 2">SAG 245.80</strain>
    </source>
</reference>
<dbReference type="SUPFAM" id="SSF75005">
    <property type="entry name" value="Arabinanase/levansucrase/invertase"/>
    <property type="match status" value="1"/>
</dbReference>
<name>A0AAW1RA73_9CHLO</name>
<dbReference type="InterPro" id="IPR023296">
    <property type="entry name" value="Glyco_hydro_beta-prop_sf"/>
</dbReference>
<dbReference type="Gene3D" id="2.115.10.20">
    <property type="entry name" value="Glycosyl hydrolase domain, family 43"/>
    <property type="match status" value="1"/>
</dbReference>
<evidence type="ECO:0000313" key="2">
    <source>
        <dbReference type="Proteomes" id="UP001445335"/>
    </source>
</evidence>
<gene>
    <name evidence="1" type="ORF">WJX81_000063</name>
</gene>
<accession>A0AAW1RA73</accession>
<keyword evidence="2" id="KW-1185">Reference proteome</keyword>
<proteinExistence type="predicted"/>
<evidence type="ECO:0008006" key="3">
    <source>
        <dbReference type="Google" id="ProtNLM"/>
    </source>
</evidence>
<dbReference type="PANTHER" id="PTHR22925">
    <property type="entry name" value="GLYCOSYL HYDROLASE 43 FAMILY MEMBER"/>
    <property type="match status" value="1"/>
</dbReference>
<dbReference type="AlphaFoldDB" id="A0AAW1RA73"/>
<protein>
    <recommendedName>
        <fullName evidence="3">Glycosyl hydrolase family 43</fullName>
    </recommendedName>
</protein>
<dbReference type="EMBL" id="JALJOU010000050">
    <property type="protein sequence ID" value="KAK9830574.1"/>
    <property type="molecule type" value="Genomic_DNA"/>
</dbReference>
<dbReference type="PANTHER" id="PTHR22925:SF3">
    <property type="entry name" value="GLYCOSYL HYDROLASE FAMILY PROTEIN 43"/>
    <property type="match status" value="1"/>
</dbReference>
<comment type="caution">
    <text evidence="1">The sequence shown here is derived from an EMBL/GenBank/DDBJ whole genome shotgun (WGS) entry which is preliminary data.</text>
</comment>